<dbReference type="AlphaFoldDB" id="A0A397PGJ4"/>
<keyword evidence="3" id="KW-1185">Reference proteome</keyword>
<organism evidence="2 3">
    <name type="scientific">Dichotomicrobium thermohalophilum</name>
    <dbReference type="NCBI Taxonomy" id="933063"/>
    <lineage>
        <taxon>Bacteria</taxon>
        <taxon>Pseudomonadati</taxon>
        <taxon>Pseudomonadota</taxon>
        <taxon>Alphaproteobacteria</taxon>
        <taxon>Hyphomicrobiales</taxon>
        <taxon>Hyphomicrobiaceae</taxon>
        <taxon>Dichotomicrobium</taxon>
    </lineage>
</organism>
<proteinExistence type="predicted"/>
<feature type="compositionally biased region" description="Pro residues" evidence="1">
    <location>
        <begin position="151"/>
        <end position="160"/>
    </location>
</feature>
<protein>
    <recommendedName>
        <fullName evidence="4">Stringent starvation protein B</fullName>
    </recommendedName>
</protein>
<reference evidence="2 3" key="1">
    <citation type="submission" date="2018-08" db="EMBL/GenBank/DDBJ databases">
        <title>Genomic Encyclopedia of Archaeal and Bacterial Type Strains, Phase II (KMG-II): from individual species to whole genera.</title>
        <authorList>
            <person name="Goeker M."/>
        </authorList>
    </citation>
    <scope>NUCLEOTIDE SEQUENCE [LARGE SCALE GENOMIC DNA]</scope>
    <source>
        <strain evidence="2 3">DSM 5002</strain>
    </source>
</reference>
<evidence type="ECO:0000313" key="2">
    <source>
        <dbReference type="EMBL" id="RIA47603.1"/>
    </source>
</evidence>
<evidence type="ECO:0008006" key="4">
    <source>
        <dbReference type="Google" id="ProtNLM"/>
    </source>
</evidence>
<dbReference type="Gene3D" id="2.30.30.220">
    <property type="entry name" value="SspB-like"/>
    <property type="match status" value="1"/>
</dbReference>
<dbReference type="InterPro" id="IPR007481">
    <property type="entry name" value="SspB"/>
</dbReference>
<dbReference type="InterPro" id="IPR036760">
    <property type="entry name" value="SspB-like_sf"/>
</dbReference>
<dbReference type="OrthoDB" id="9800412at2"/>
<name>A0A397PGJ4_9HYPH</name>
<evidence type="ECO:0000313" key="3">
    <source>
        <dbReference type="Proteomes" id="UP000266273"/>
    </source>
</evidence>
<gene>
    <name evidence="2" type="ORF">BXY53_2161</name>
</gene>
<dbReference type="EMBL" id="QXDF01000002">
    <property type="protein sequence ID" value="RIA47603.1"/>
    <property type="molecule type" value="Genomic_DNA"/>
</dbReference>
<dbReference type="Proteomes" id="UP000266273">
    <property type="component" value="Unassembled WGS sequence"/>
</dbReference>
<feature type="compositionally biased region" description="Basic and acidic residues" evidence="1">
    <location>
        <begin position="185"/>
        <end position="211"/>
    </location>
</feature>
<evidence type="ECO:0000256" key="1">
    <source>
        <dbReference type="SAM" id="MobiDB-lite"/>
    </source>
</evidence>
<accession>A0A397PGJ4</accession>
<feature type="compositionally biased region" description="Low complexity" evidence="1">
    <location>
        <begin position="165"/>
        <end position="179"/>
    </location>
</feature>
<feature type="region of interest" description="Disordered" evidence="1">
    <location>
        <begin position="123"/>
        <end position="211"/>
    </location>
</feature>
<comment type="caution">
    <text evidence="2">The sequence shown here is derived from an EMBL/GenBank/DDBJ whole genome shotgun (WGS) entry which is preliminary data.</text>
</comment>
<dbReference type="RefSeq" id="WP_119061975.1">
    <property type="nucleotide sequence ID" value="NZ_QXDF01000002.1"/>
</dbReference>
<dbReference type="Pfam" id="PF04386">
    <property type="entry name" value="SspB"/>
    <property type="match status" value="1"/>
</dbReference>
<dbReference type="SUPFAM" id="SSF101738">
    <property type="entry name" value="SspB-like"/>
    <property type="match status" value="1"/>
</dbReference>
<sequence length="211" mass="22954">MSNDEFRYDILAQEALRGVVRTVLRRVEKRGLPGDHHFVITFDTTAPGVSLSKRLLDRYPHEMTIVIQYQFWGLKVYENAFEIGLSFNNVPETLVIPFRAMKSFQDPSVGFMLQFGGLEGLGESAAREEAETEGIPSEETSAPSGSKLPSPAEPALPGPSEPALAGAGDAETAGETGDTSAAPREGQKTDEESDDEKKGAEVVHLDAFRKK</sequence>